<gene>
    <name evidence="2" type="ordered locus">ANT_03600</name>
</gene>
<dbReference type="PANTHER" id="PTHR43640:SF1">
    <property type="entry name" value="THIOREDOXIN-DEPENDENT PEROXIREDOXIN"/>
    <property type="match status" value="1"/>
</dbReference>
<accession>E8N059</accession>
<dbReference type="Proteomes" id="UP000008922">
    <property type="component" value="Chromosome"/>
</dbReference>
<evidence type="ECO:0000313" key="3">
    <source>
        <dbReference type="Proteomes" id="UP000008922"/>
    </source>
</evidence>
<dbReference type="STRING" id="926569.ANT_03600"/>
<keyword evidence="3" id="KW-1185">Reference proteome</keyword>
<organism evidence="2 3">
    <name type="scientific">Anaerolinea thermophila (strain DSM 14523 / JCM 11388 / NBRC 100420 / UNI-1)</name>
    <dbReference type="NCBI Taxonomy" id="926569"/>
    <lineage>
        <taxon>Bacteria</taxon>
        <taxon>Bacillati</taxon>
        <taxon>Chloroflexota</taxon>
        <taxon>Anaerolineae</taxon>
        <taxon>Anaerolineales</taxon>
        <taxon>Anaerolineaceae</taxon>
        <taxon>Anaerolinea</taxon>
    </lineage>
</organism>
<dbReference type="InterPro" id="IPR013766">
    <property type="entry name" value="Thioredoxin_domain"/>
</dbReference>
<protein>
    <recommendedName>
        <fullName evidence="1">Thioredoxin domain-containing protein</fullName>
    </recommendedName>
</protein>
<dbReference type="GO" id="GO:0016209">
    <property type="term" value="F:antioxidant activity"/>
    <property type="evidence" value="ECO:0007669"/>
    <property type="project" value="InterPro"/>
</dbReference>
<dbReference type="SUPFAM" id="SSF52833">
    <property type="entry name" value="Thioredoxin-like"/>
    <property type="match status" value="1"/>
</dbReference>
<dbReference type="RefSeq" id="WP_013558791.1">
    <property type="nucleotide sequence ID" value="NC_014960.1"/>
</dbReference>
<dbReference type="AlphaFoldDB" id="E8N059"/>
<dbReference type="InterPro" id="IPR036249">
    <property type="entry name" value="Thioredoxin-like_sf"/>
</dbReference>
<dbReference type="OrthoDB" id="9812811at2"/>
<proteinExistence type="predicted"/>
<reference evidence="2 3" key="1">
    <citation type="submission" date="2010-12" db="EMBL/GenBank/DDBJ databases">
        <title>Whole genome sequence of Anaerolinea thermophila UNI-1.</title>
        <authorList>
            <person name="Narita-Yamada S."/>
            <person name="Kishi E."/>
            <person name="Watanabe Y."/>
            <person name="Takasaki K."/>
            <person name="Ankai A."/>
            <person name="Oguchi A."/>
            <person name="Fukui S."/>
            <person name="Takahashi M."/>
            <person name="Yashiro I."/>
            <person name="Hosoyama A."/>
            <person name="Sekiguchi Y."/>
            <person name="Hanada S."/>
            <person name="Fujita N."/>
        </authorList>
    </citation>
    <scope>NUCLEOTIDE SEQUENCE [LARGE SCALE GENOMIC DNA]</scope>
    <source>
        <strain evidence="3">DSM 14523 / JCM 11388 / NBRC 100420 / UNI-1</strain>
    </source>
</reference>
<dbReference type="Pfam" id="PF00578">
    <property type="entry name" value="AhpC-TSA"/>
    <property type="match status" value="1"/>
</dbReference>
<dbReference type="KEGG" id="atm:ANT_03600"/>
<dbReference type="InParanoid" id="E8N059"/>
<evidence type="ECO:0000259" key="1">
    <source>
        <dbReference type="PROSITE" id="PS51352"/>
    </source>
</evidence>
<dbReference type="EMBL" id="AP012029">
    <property type="protein sequence ID" value="BAJ62394.1"/>
    <property type="molecule type" value="Genomic_DNA"/>
</dbReference>
<dbReference type="InterPro" id="IPR000866">
    <property type="entry name" value="AhpC/TSA"/>
</dbReference>
<evidence type="ECO:0000313" key="2">
    <source>
        <dbReference type="EMBL" id="BAJ62394.1"/>
    </source>
</evidence>
<sequence>MPLILNQPAPDFTLPSVSGEAVTLSALRGKPVLINFWSAECPWAEQADRLLVERWKTFQNQAVWISIASNANETSEQIREVAQARGLPLVLVDAGHRVADVYEAVTTPHCFVLDANGILRYHGALDDTSFRQRVPARFYALEALEAILKGETPAIQHIPSYGCTIVREMPE</sequence>
<dbReference type="Gene3D" id="3.40.30.10">
    <property type="entry name" value="Glutaredoxin"/>
    <property type="match status" value="1"/>
</dbReference>
<dbReference type="PROSITE" id="PS51352">
    <property type="entry name" value="THIOREDOXIN_2"/>
    <property type="match status" value="1"/>
</dbReference>
<name>E8N059_ANATU</name>
<dbReference type="InterPro" id="IPR047262">
    <property type="entry name" value="PRX-like1"/>
</dbReference>
<feature type="domain" description="Thioredoxin" evidence="1">
    <location>
        <begin position="3"/>
        <end position="149"/>
    </location>
</feature>
<dbReference type="HOGENOM" id="CLU_076204_3_0_0"/>
<dbReference type="eggNOG" id="COG1225">
    <property type="taxonomic scope" value="Bacteria"/>
</dbReference>
<dbReference type="GO" id="GO:0016491">
    <property type="term" value="F:oxidoreductase activity"/>
    <property type="evidence" value="ECO:0007669"/>
    <property type="project" value="InterPro"/>
</dbReference>
<dbReference type="PANTHER" id="PTHR43640">
    <property type="entry name" value="OS07G0260300 PROTEIN"/>
    <property type="match status" value="1"/>
</dbReference>